<feature type="compositionally biased region" description="Polar residues" evidence="2">
    <location>
        <begin position="89"/>
        <end position="99"/>
    </location>
</feature>
<comment type="caution">
    <text evidence="3">The sequence shown here is derived from an EMBL/GenBank/DDBJ whole genome shotgun (WGS) entry which is preliminary data.</text>
</comment>
<dbReference type="EMBL" id="PSNX01000003">
    <property type="protein sequence ID" value="PPE67400.1"/>
    <property type="molecule type" value="Genomic_DNA"/>
</dbReference>
<comment type="subcellular location">
    <subcellularLocation>
        <location evidence="1">Cell membrane</location>
        <topology evidence="1">Peripheral membrane protein</topology>
        <orientation evidence="1">Cytoplasmic side</orientation>
    </subcellularLocation>
</comment>
<dbReference type="RefSeq" id="WP_104301350.1">
    <property type="nucleotide sequence ID" value="NZ_PSNX01000003.1"/>
</dbReference>
<dbReference type="SMART" id="SM01234">
    <property type="entry name" value="Haemolytic"/>
    <property type="match status" value="1"/>
</dbReference>
<name>A0A2S5SXB3_9BURK</name>
<protein>
    <recommendedName>
        <fullName evidence="1">Putative membrane protein insertion efficiency factor</fullName>
    </recommendedName>
</protein>
<reference evidence="3 4" key="1">
    <citation type="submission" date="2018-02" db="EMBL/GenBank/DDBJ databases">
        <title>Reclassifiation of [Polyangium] brachysporum DSM 7029 as Guopingzhaonella breviflexa gen. nov., sp. nov., a member of the family Comamonadaceae.</title>
        <authorList>
            <person name="Tang B."/>
        </authorList>
    </citation>
    <scope>NUCLEOTIDE SEQUENCE [LARGE SCALE GENOMIC DNA]</scope>
    <source>
        <strain evidence="3 4">BCRC 80649</strain>
    </source>
</reference>
<dbReference type="NCBIfam" id="TIGR00278">
    <property type="entry name" value="membrane protein insertion efficiency factor YidD"/>
    <property type="match status" value="1"/>
</dbReference>
<dbReference type="PANTHER" id="PTHR33383">
    <property type="entry name" value="MEMBRANE PROTEIN INSERTION EFFICIENCY FACTOR-RELATED"/>
    <property type="match status" value="1"/>
</dbReference>
<dbReference type="Proteomes" id="UP000238605">
    <property type="component" value="Unassembled WGS sequence"/>
</dbReference>
<accession>A0A2S5SXB3</accession>
<evidence type="ECO:0000313" key="4">
    <source>
        <dbReference type="Proteomes" id="UP000238605"/>
    </source>
</evidence>
<dbReference type="HAMAP" id="MF_00386">
    <property type="entry name" value="UPF0161_YidD"/>
    <property type="match status" value="1"/>
</dbReference>
<keyword evidence="1" id="KW-0472">Membrane</keyword>
<gene>
    <name evidence="3" type="ORF">C1704_04365</name>
</gene>
<organism evidence="3 4">
    <name type="scientific">Caldimonas caldifontis</name>
    <dbReference type="NCBI Taxonomy" id="1452508"/>
    <lineage>
        <taxon>Bacteria</taxon>
        <taxon>Pseudomonadati</taxon>
        <taxon>Pseudomonadota</taxon>
        <taxon>Betaproteobacteria</taxon>
        <taxon>Burkholderiales</taxon>
        <taxon>Sphaerotilaceae</taxon>
        <taxon>Caldimonas</taxon>
    </lineage>
</organism>
<comment type="function">
    <text evidence="1">Could be involved in insertion of integral membrane proteins into the membrane.</text>
</comment>
<dbReference type="Pfam" id="PF01809">
    <property type="entry name" value="YidD"/>
    <property type="match status" value="1"/>
</dbReference>
<keyword evidence="4" id="KW-1185">Reference proteome</keyword>
<sequence>MMAGALKAMVRGYQLLFSAWVGGDCRFEPTCSAYALQALDRHGAAAGSYLAARRLLRCHPWCEGGHDPVPARRPGLFSRHVEPGPVPGATSNSTSESSP</sequence>
<keyword evidence="1" id="KW-1003">Cell membrane</keyword>
<dbReference type="OrthoDB" id="9801753at2"/>
<feature type="region of interest" description="Disordered" evidence="2">
    <location>
        <begin position="72"/>
        <end position="99"/>
    </location>
</feature>
<evidence type="ECO:0000256" key="2">
    <source>
        <dbReference type="SAM" id="MobiDB-lite"/>
    </source>
</evidence>
<evidence type="ECO:0000313" key="3">
    <source>
        <dbReference type="EMBL" id="PPE67400.1"/>
    </source>
</evidence>
<dbReference type="InterPro" id="IPR002696">
    <property type="entry name" value="Membr_insert_effic_factor_YidD"/>
</dbReference>
<dbReference type="AlphaFoldDB" id="A0A2S5SXB3"/>
<dbReference type="GO" id="GO:0005886">
    <property type="term" value="C:plasma membrane"/>
    <property type="evidence" value="ECO:0007669"/>
    <property type="project" value="UniProtKB-SubCell"/>
</dbReference>
<proteinExistence type="inferred from homology"/>
<evidence type="ECO:0000256" key="1">
    <source>
        <dbReference type="HAMAP-Rule" id="MF_00386"/>
    </source>
</evidence>
<comment type="similarity">
    <text evidence="1">Belongs to the UPF0161 family.</text>
</comment>
<dbReference type="PANTHER" id="PTHR33383:SF1">
    <property type="entry name" value="MEMBRANE PROTEIN INSERTION EFFICIENCY FACTOR-RELATED"/>
    <property type="match status" value="1"/>
</dbReference>